<keyword evidence="2" id="KW-1185">Reference proteome</keyword>
<dbReference type="RefSeq" id="WP_343761467.1">
    <property type="nucleotide sequence ID" value="NZ_BAAADB010000033.1"/>
</dbReference>
<organism evidence="1 2">
    <name type="scientific">Deinococcus depolymerans</name>
    <dbReference type="NCBI Taxonomy" id="392408"/>
    <lineage>
        <taxon>Bacteria</taxon>
        <taxon>Thermotogati</taxon>
        <taxon>Deinococcota</taxon>
        <taxon>Deinococci</taxon>
        <taxon>Deinococcales</taxon>
        <taxon>Deinococcaceae</taxon>
        <taxon>Deinococcus</taxon>
    </lineage>
</organism>
<gene>
    <name evidence="1" type="ORF">GCM10008937_34090</name>
</gene>
<protein>
    <recommendedName>
        <fullName evidence="3">Transposase</fullName>
    </recommendedName>
</protein>
<evidence type="ECO:0008006" key="3">
    <source>
        <dbReference type="Google" id="ProtNLM"/>
    </source>
</evidence>
<dbReference type="Proteomes" id="UP001500191">
    <property type="component" value="Unassembled WGS sequence"/>
</dbReference>
<comment type="caution">
    <text evidence="1">The sequence shown here is derived from an EMBL/GenBank/DDBJ whole genome shotgun (WGS) entry which is preliminary data.</text>
</comment>
<name>A0ABN1CQG5_9DEIO</name>
<dbReference type="EMBL" id="BAAADB010000033">
    <property type="protein sequence ID" value="GAA0523724.1"/>
    <property type="molecule type" value="Genomic_DNA"/>
</dbReference>
<reference evidence="1 2" key="1">
    <citation type="journal article" date="2019" name="Int. J. Syst. Evol. Microbiol.">
        <title>The Global Catalogue of Microorganisms (GCM) 10K type strain sequencing project: providing services to taxonomists for standard genome sequencing and annotation.</title>
        <authorList>
            <consortium name="The Broad Institute Genomics Platform"/>
            <consortium name="The Broad Institute Genome Sequencing Center for Infectious Disease"/>
            <person name="Wu L."/>
            <person name="Ma J."/>
        </authorList>
    </citation>
    <scope>NUCLEOTIDE SEQUENCE [LARGE SCALE GENOMIC DNA]</scope>
    <source>
        <strain evidence="1 2">JCM 14368</strain>
    </source>
</reference>
<evidence type="ECO:0000313" key="1">
    <source>
        <dbReference type="EMBL" id="GAA0523724.1"/>
    </source>
</evidence>
<accession>A0ABN1CQG5</accession>
<sequence>MLANLGDDLPETVERQFDRVLQRMKVEASRSGSLSAPLQHFLKVTESYRPNLFVTYRVQGLPRTNNDLEQFFGAARYHERRITGRKVAAPGTVIRGQVRLIAAAGTRLLAPTAADLQPMCVTTWRMLRQQLELRHEARREQLRFRRDPVAFLQRLENQYLNPDLVVGWNYARQGTP</sequence>
<evidence type="ECO:0000313" key="2">
    <source>
        <dbReference type="Proteomes" id="UP001500191"/>
    </source>
</evidence>
<proteinExistence type="predicted"/>